<gene>
    <name evidence="4" type="ORF">GCM10007320_49040</name>
</gene>
<dbReference type="InterPro" id="IPR001789">
    <property type="entry name" value="Sig_transdc_resp-reg_receiver"/>
</dbReference>
<name>A0ABQ3G949_9BURK</name>
<dbReference type="SMART" id="SM00448">
    <property type="entry name" value="REC"/>
    <property type="match status" value="1"/>
</dbReference>
<keyword evidence="5" id="KW-1185">Reference proteome</keyword>
<proteinExistence type="predicted"/>
<dbReference type="SUPFAM" id="SSF52172">
    <property type="entry name" value="CheY-like"/>
    <property type="match status" value="1"/>
</dbReference>
<dbReference type="InterPro" id="IPR058245">
    <property type="entry name" value="NreC/VraR/RcsB-like_REC"/>
</dbReference>
<dbReference type="EMBL" id="BMYK01000021">
    <property type="protein sequence ID" value="GHC95780.1"/>
    <property type="molecule type" value="Genomic_DNA"/>
</dbReference>
<evidence type="ECO:0000259" key="3">
    <source>
        <dbReference type="PROSITE" id="PS50110"/>
    </source>
</evidence>
<evidence type="ECO:0000256" key="2">
    <source>
        <dbReference type="PROSITE-ProRule" id="PRU00169"/>
    </source>
</evidence>
<dbReference type="PROSITE" id="PS50110">
    <property type="entry name" value="RESPONSE_REGULATORY"/>
    <property type="match status" value="1"/>
</dbReference>
<organism evidence="4 5">
    <name type="scientific">Pseudorhodoferax aquiterrae</name>
    <dbReference type="NCBI Taxonomy" id="747304"/>
    <lineage>
        <taxon>Bacteria</taxon>
        <taxon>Pseudomonadati</taxon>
        <taxon>Pseudomonadota</taxon>
        <taxon>Betaproteobacteria</taxon>
        <taxon>Burkholderiales</taxon>
        <taxon>Comamonadaceae</taxon>
    </lineage>
</organism>
<dbReference type="PANTHER" id="PTHR44591:SF3">
    <property type="entry name" value="RESPONSE REGULATORY DOMAIN-CONTAINING PROTEIN"/>
    <property type="match status" value="1"/>
</dbReference>
<dbReference type="CDD" id="cd17535">
    <property type="entry name" value="REC_NarL-like"/>
    <property type="match status" value="1"/>
</dbReference>
<reference evidence="5" key="1">
    <citation type="journal article" date="2019" name="Int. J. Syst. Evol. Microbiol.">
        <title>The Global Catalogue of Microorganisms (GCM) 10K type strain sequencing project: providing services to taxonomists for standard genome sequencing and annotation.</title>
        <authorList>
            <consortium name="The Broad Institute Genomics Platform"/>
            <consortium name="The Broad Institute Genome Sequencing Center for Infectious Disease"/>
            <person name="Wu L."/>
            <person name="Ma J."/>
        </authorList>
    </citation>
    <scope>NUCLEOTIDE SEQUENCE [LARGE SCALE GENOMIC DNA]</scope>
    <source>
        <strain evidence="5">KCTC 23314</strain>
    </source>
</reference>
<evidence type="ECO:0000313" key="4">
    <source>
        <dbReference type="EMBL" id="GHC95780.1"/>
    </source>
</evidence>
<comment type="caution">
    <text evidence="4">The sequence shown here is derived from an EMBL/GenBank/DDBJ whole genome shotgun (WGS) entry which is preliminary data.</text>
</comment>
<keyword evidence="1 2" id="KW-0597">Phosphoprotein</keyword>
<accession>A0ABQ3G949</accession>
<protein>
    <recommendedName>
        <fullName evidence="3">Response regulatory domain-containing protein</fullName>
    </recommendedName>
</protein>
<evidence type="ECO:0000256" key="1">
    <source>
        <dbReference type="ARBA" id="ARBA00022553"/>
    </source>
</evidence>
<dbReference type="InterPro" id="IPR011006">
    <property type="entry name" value="CheY-like_superfamily"/>
</dbReference>
<feature type="domain" description="Response regulatory" evidence="3">
    <location>
        <begin position="20"/>
        <end position="135"/>
    </location>
</feature>
<dbReference type="Gene3D" id="3.40.50.2300">
    <property type="match status" value="1"/>
</dbReference>
<dbReference type="InterPro" id="IPR050595">
    <property type="entry name" value="Bact_response_regulator"/>
</dbReference>
<dbReference type="Proteomes" id="UP000626210">
    <property type="component" value="Unassembled WGS sequence"/>
</dbReference>
<feature type="modified residue" description="4-aspartylphosphate" evidence="2">
    <location>
        <position position="71"/>
    </location>
</feature>
<dbReference type="PANTHER" id="PTHR44591">
    <property type="entry name" value="STRESS RESPONSE REGULATOR PROTEIN 1"/>
    <property type="match status" value="1"/>
</dbReference>
<sequence>MCGSDRPRTIGPMSSAPPKTLLIVDDSRVSRMMIRTLVAARKPHWTLQECETGDEALARLAQGVPDYVSMDINMPGTIGTDVAERILQAYPQVRMVVFSANVQAAHQARAAAMGACFVPKPVSDRSVQLALNFFDGAA</sequence>
<evidence type="ECO:0000313" key="5">
    <source>
        <dbReference type="Proteomes" id="UP000626210"/>
    </source>
</evidence>
<dbReference type="Pfam" id="PF00072">
    <property type="entry name" value="Response_reg"/>
    <property type="match status" value="1"/>
</dbReference>